<keyword evidence="2" id="KW-1185">Reference proteome</keyword>
<dbReference type="HOGENOM" id="CLU_3070931_0_0_1"/>
<proteinExistence type="predicted"/>
<dbReference type="Proteomes" id="UP000001292">
    <property type="component" value="Unassembled WGS sequence"/>
</dbReference>
<dbReference type="AlphaFoldDB" id="B4HK39"/>
<evidence type="ECO:0000313" key="2">
    <source>
        <dbReference type="Proteomes" id="UP000001292"/>
    </source>
</evidence>
<accession>B4HK39</accession>
<gene>
    <name evidence="1" type="primary">Dsec\GM24911</name>
    <name evidence="1" type="ORF">Dsec_GM24911</name>
</gene>
<name>B4HK39_DROSE</name>
<sequence length="53" mass="6170">MMMMMMVMGWRNGNKKQKRAGKAARLPLFWYFASGFFCFEFGPTPSGKSRKQV</sequence>
<reference evidence="1 2" key="1">
    <citation type="journal article" date="2007" name="Nature">
        <title>Evolution of genes and genomes on the Drosophila phylogeny.</title>
        <authorList>
            <consortium name="Drosophila 12 Genomes Consortium"/>
            <person name="Clark A.G."/>
            <person name="Eisen M.B."/>
            <person name="Smith D.R."/>
            <person name="Bergman C.M."/>
            <person name="Oliver B."/>
            <person name="Markow T.A."/>
            <person name="Kaufman T.C."/>
            <person name="Kellis M."/>
            <person name="Gelbart W."/>
            <person name="Iyer V.N."/>
            <person name="Pollard D.A."/>
            <person name="Sackton T.B."/>
            <person name="Larracuente A.M."/>
            <person name="Singh N.D."/>
            <person name="Abad J.P."/>
            <person name="Abt D.N."/>
            <person name="Adryan B."/>
            <person name="Aguade M."/>
            <person name="Akashi H."/>
            <person name="Anderson W.W."/>
            <person name="Aquadro C.F."/>
            <person name="Ardell D.H."/>
            <person name="Arguello R."/>
            <person name="Artieri C.G."/>
            <person name="Barbash D.A."/>
            <person name="Barker D."/>
            <person name="Barsanti P."/>
            <person name="Batterham P."/>
            <person name="Batzoglou S."/>
            <person name="Begun D."/>
            <person name="Bhutkar A."/>
            <person name="Blanco E."/>
            <person name="Bosak S.A."/>
            <person name="Bradley R.K."/>
            <person name="Brand A.D."/>
            <person name="Brent M.R."/>
            <person name="Brooks A.N."/>
            <person name="Brown R.H."/>
            <person name="Butlin R.K."/>
            <person name="Caggese C."/>
            <person name="Calvi B.R."/>
            <person name="Bernardo de Carvalho A."/>
            <person name="Caspi A."/>
            <person name="Castrezana S."/>
            <person name="Celniker S.E."/>
            <person name="Chang J.L."/>
            <person name="Chapple C."/>
            <person name="Chatterji S."/>
            <person name="Chinwalla A."/>
            <person name="Civetta A."/>
            <person name="Clifton S.W."/>
            <person name="Comeron J.M."/>
            <person name="Costello J.C."/>
            <person name="Coyne J.A."/>
            <person name="Daub J."/>
            <person name="David R.G."/>
            <person name="Delcher A.L."/>
            <person name="Delehaunty K."/>
            <person name="Do C.B."/>
            <person name="Ebling H."/>
            <person name="Edwards K."/>
            <person name="Eickbush T."/>
            <person name="Evans J.D."/>
            <person name="Filipski A."/>
            <person name="Findeiss S."/>
            <person name="Freyhult E."/>
            <person name="Fulton L."/>
            <person name="Fulton R."/>
            <person name="Garcia A.C."/>
            <person name="Gardiner A."/>
            <person name="Garfield D.A."/>
            <person name="Garvin B.E."/>
            <person name="Gibson G."/>
            <person name="Gilbert D."/>
            <person name="Gnerre S."/>
            <person name="Godfrey J."/>
            <person name="Good R."/>
            <person name="Gotea V."/>
            <person name="Gravely B."/>
            <person name="Greenberg A.J."/>
            <person name="Griffiths-Jones S."/>
            <person name="Gross S."/>
            <person name="Guigo R."/>
            <person name="Gustafson E.A."/>
            <person name="Haerty W."/>
            <person name="Hahn M.W."/>
            <person name="Halligan D.L."/>
            <person name="Halpern A.L."/>
            <person name="Halter G.M."/>
            <person name="Han M.V."/>
            <person name="Heger A."/>
            <person name="Hillier L."/>
            <person name="Hinrichs A.S."/>
            <person name="Holmes I."/>
            <person name="Hoskins R.A."/>
            <person name="Hubisz M.J."/>
            <person name="Hultmark D."/>
            <person name="Huntley M.A."/>
            <person name="Jaffe D.B."/>
            <person name="Jagadeeshan S."/>
            <person name="Jeck W.R."/>
            <person name="Johnson J."/>
            <person name="Jones C.D."/>
            <person name="Jordan W.C."/>
            <person name="Karpen G.H."/>
            <person name="Kataoka E."/>
            <person name="Keightley P.D."/>
            <person name="Kheradpour P."/>
            <person name="Kirkness E.F."/>
            <person name="Koerich L.B."/>
            <person name="Kristiansen K."/>
            <person name="Kudrna D."/>
            <person name="Kulathinal R.J."/>
            <person name="Kumar S."/>
            <person name="Kwok R."/>
            <person name="Lander E."/>
            <person name="Langley C.H."/>
            <person name="Lapoint R."/>
            <person name="Lazzaro B.P."/>
            <person name="Lee S.J."/>
            <person name="Levesque L."/>
            <person name="Li R."/>
            <person name="Lin C.F."/>
            <person name="Lin M.F."/>
            <person name="Lindblad-Toh K."/>
            <person name="Llopart A."/>
            <person name="Long M."/>
            <person name="Low L."/>
            <person name="Lozovsky E."/>
            <person name="Lu J."/>
            <person name="Luo M."/>
            <person name="Machado C.A."/>
            <person name="Makalowski W."/>
            <person name="Marzo M."/>
            <person name="Matsuda M."/>
            <person name="Matzkin L."/>
            <person name="McAllister B."/>
            <person name="McBride C.S."/>
            <person name="McKernan B."/>
            <person name="McKernan K."/>
            <person name="Mendez-Lago M."/>
            <person name="Minx P."/>
            <person name="Mollenhauer M.U."/>
            <person name="Montooth K."/>
            <person name="Mount S.M."/>
            <person name="Mu X."/>
            <person name="Myers E."/>
            <person name="Negre B."/>
            <person name="Newfeld S."/>
            <person name="Nielsen R."/>
            <person name="Noor M.A."/>
            <person name="O'Grady P."/>
            <person name="Pachter L."/>
            <person name="Papaceit M."/>
            <person name="Parisi M.J."/>
            <person name="Parisi M."/>
            <person name="Parts L."/>
            <person name="Pedersen J.S."/>
            <person name="Pesole G."/>
            <person name="Phillippy A.M."/>
            <person name="Ponting C.P."/>
            <person name="Pop M."/>
            <person name="Porcelli D."/>
            <person name="Powell J.R."/>
            <person name="Prohaska S."/>
            <person name="Pruitt K."/>
            <person name="Puig M."/>
            <person name="Quesneville H."/>
            <person name="Ram K.R."/>
            <person name="Rand D."/>
            <person name="Rasmussen M.D."/>
            <person name="Reed L.K."/>
            <person name="Reenan R."/>
            <person name="Reily A."/>
            <person name="Remington K.A."/>
            <person name="Rieger T.T."/>
            <person name="Ritchie M.G."/>
            <person name="Robin C."/>
            <person name="Rogers Y.H."/>
            <person name="Rohde C."/>
            <person name="Rozas J."/>
            <person name="Rubenfield M.J."/>
            <person name="Ruiz A."/>
            <person name="Russo S."/>
            <person name="Salzberg S.L."/>
            <person name="Sanchez-Gracia A."/>
            <person name="Saranga D.J."/>
            <person name="Sato H."/>
            <person name="Schaeffer S.W."/>
            <person name="Schatz M.C."/>
            <person name="Schlenke T."/>
            <person name="Schwartz R."/>
            <person name="Segarra C."/>
            <person name="Singh R.S."/>
            <person name="Sirot L."/>
            <person name="Sirota M."/>
            <person name="Sisneros N.B."/>
            <person name="Smith C.D."/>
            <person name="Smith T.F."/>
            <person name="Spieth J."/>
            <person name="Stage D.E."/>
            <person name="Stark A."/>
            <person name="Stephan W."/>
            <person name="Strausberg R.L."/>
            <person name="Strempel S."/>
            <person name="Sturgill D."/>
            <person name="Sutton G."/>
            <person name="Sutton G.G."/>
            <person name="Tao W."/>
            <person name="Teichmann S."/>
            <person name="Tobari Y.N."/>
            <person name="Tomimura Y."/>
            <person name="Tsolas J.M."/>
            <person name="Valente V.L."/>
            <person name="Venter E."/>
            <person name="Venter J.C."/>
            <person name="Vicario S."/>
            <person name="Vieira F.G."/>
            <person name="Vilella A.J."/>
            <person name="Villasante A."/>
            <person name="Walenz B."/>
            <person name="Wang J."/>
            <person name="Wasserman M."/>
            <person name="Watts T."/>
            <person name="Wilson D."/>
            <person name="Wilson R.K."/>
            <person name="Wing R.A."/>
            <person name="Wolfner M.F."/>
            <person name="Wong A."/>
            <person name="Wong G.K."/>
            <person name="Wu C.I."/>
            <person name="Wu G."/>
            <person name="Yamamoto D."/>
            <person name="Yang H.P."/>
            <person name="Yang S.P."/>
            <person name="Yorke J.A."/>
            <person name="Yoshida K."/>
            <person name="Zdobnov E."/>
            <person name="Zhang P."/>
            <person name="Zhang Y."/>
            <person name="Zimin A.V."/>
            <person name="Baldwin J."/>
            <person name="Abdouelleil A."/>
            <person name="Abdulkadir J."/>
            <person name="Abebe A."/>
            <person name="Abera B."/>
            <person name="Abreu J."/>
            <person name="Acer S.C."/>
            <person name="Aftuck L."/>
            <person name="Alexander A."/>
            <person name="An P."/>
            <person name="Anderson E."/>
            <person name="Anderson S."/>
            <person name="Arachi H."/>
            <person name="Azer M."/>
            <person name="Bachantsang P."/>
            <person name="Barry A."/>
            <person name="Bayul T."/>
            <person name="Berlin A."/>
            <person name="Bessette D."/>
            <person name="Bloom T."/>
            <person name="Blye J."/>
            <person name="Boguslavskiy L."/>
            <person name="Bonnet C."/>
            <person name="Boukhgalter B."/>
            <person name="Bourzgui I."/>
            <person name="Brown A."/>
            <person name="Cahill P."/>
            <person name="Channer S."/>
            <person name="Cheshatsang Y."/>
            <person name="Chuda L."/>
            <person name="Citroen M."/>
            <person name="Collymore A."/>
            <person name="Cooke P."/>
            <person name="Costello M."/>
            <person name="D'Aco K."/>
            <person name="Daza R."/>
            <person name="De Haan G."/>
            <person name="DeGray S."/>
            <person name="DeMaso C."/>
            <person name="Dhargay N."/>
            <person name="Dooley K."/>
            <person name="Dooley E."/>
            <person name="Doricent M."/>
            <person name="Dorje P."/>
            <person name="Dorjee K."/>
            <person name="Dupes A."/>
            <person name="Elong R."/>
            <person name="Falk J."/>
            <person name="Farina A."/>
            <person name="Faro S."/>
            <person name="Ferguson D."/>
            <person name="Fisher S."/>
            <person name="Foley C.D."/>
            <person name="Franke A."/>
            <person name="Friedrich D."/>
            <person name="Gadbois L."/>
            <person name="Gearin G."/>
            <person name="Gearin C.R."/>
            <person name="Giannoukos G."/>
            <person name="Goode T."/>
            <person name="Graham J."/>
            <person name="Grandbois E."/>
            <person name="Grewal S."/>
            <person name="Gyaltsen K."/>
            <person name="Hafez N."/>
            <person name="Hagos B."/>
            <person name="Hall J."/>
            <person name="Henson C."/>
            <person name="Hollinger A."/>
            <person name="Honan T."/>
            <person name="Huard M.D."/>
            <person name="Hughes L."/>
            <person name="Hurhula B."/>
            <person name="Husby M.E."/>
            <person name="Kamat A."/>
            <person name="Kanga B."/>
            <person name="Kashin S."/>
            <person name="Khazanovich D."/>
            <person name="Kisner P."/>
            <person name="Lance K."/>
            <person name="Lara M."/>
            <person name="Lee W."/>
            <person name="Lennon N."/>
            <person name="Letendre F."/>
            <person name="LeVine R."/>
            <person name="Lipovsky A."/>
            <person name="Liu X."/>
            <person name="Liu J."/>
            <person name="Liu S."/>
            <person name="Lokyitsang T."/>
            <person name="Lokyitsang Y."/>
            <person name="Lubonja R."/>
            <person name="Lui A."/>
            <person name="MacDonald P."/>
            <person name="Magnisalis V."/>
            <person name="Maru K."/>
            <person name="Matthews C."/>
            <person name="McCusker W."/>
            <person name="McDonough S."/>
            <person name="Mehta T."/>
            <person name="Meldrim J."/>
            <person name="Meneus L."/>
            <person name="Mihai O."/>
            <person name="Mihalev A."/>
            <person name="Mihova T."/>
            <person name="Mittelman R."/>
            <person name="Mlenga V."/>
            <person name="Montmayeur A."/>
            <person name="Mulrain L."/>
            <person name="Navidi A."/>
            <person name="Naylor J."/>
            <person name="Negash T."/>
            <person name="Nguyen T."/>
            <person name="Nguyen N."/>
            <person name="Nicol R."/>
            <person name="Norbu C."/>
            <person name="Norbu N."/>
            <person name="Novod N."/>
            <person name="O'Neill B."/>
            <person name="Osman S."/>
            <person name="Markiewicz E."/>
            <person name="Oyono O.L."/>
            <person name="Patti C."/>
            <person name="Phunkhang P."/>
            <person name="Pierre F."/>
            <person name="Priest M."/>
            <person name="Raghuraman S."/>
            <person name="Rege F."/>
            <person name="Reyes R."/>
            <person name="Rise C."/>
            <person name="Rogov P."/>
            <person name="Ross K."/>
            <person name="Ryan E."/>
            <person name="Settipalli S."/>
            <person name="Shea T."/>
            <person name="Sherpa N."/>
            <person name="Shi L."/>
            <person name="Shih D."/>
            <person name="Sparrow T."/>
            <person name="Spaulding J."/>
            <person name="Stalker J."/>
            <person name="Stange-Thomann N."/>
            <person name="Stavropoulos S."/>
            <person name="Stone C."/>
            <person name="Strader C."/>
            <person name="Tesfaye S."/>
            <person name="Thomson T."/>
            <person name="Thoulutsang Y."/>
            <person name="Thoulutsang D."/>
            <person name="Topham K."/>
            <person name="Topping I."/>
            <person name="Tsamla T."/>
            <person name="Vassiliev H."/>
            <person name="Vo A."/>
            <person name="Wangchuk T."/>
            <person name="Wangdi T."/>
            <person name="Weiand M."/>
            <person name="Wilkinson J."/>
            <person name="Wilson A."/>
            <person name="Yadav S."/>
            <person name="Young G."/>
            <person name="Yu Q."/>
            <person name="Zembek L."/>
            <person name="Zhong D."/>
            <person name="Zimmer A."/>
            <person name="Zwirko Z."/>
            <person name="Jaffe D.B."/>
            <person name="Alvarez P."/>
            <person name="Brockman W."/>
            <person name="Butler J."/>
            <person name="Chin C."/>
            <person name="Gnerre S."/>
            <person name="Grabherr M."/>
            <person name="Kleber M."/>
            <person name="Mauceli E."/>
            <person name="MacCallum I."/>
        </authorList>
    </citation>
    <scope>NUCLEOTIDE SEQUENCE [LARGE SCALE GENOMIC DNA]</scope>
    <source>
        <strain evidence="2">Rob3c / Tucson 14021-0248.25</strain>
    </source>
</reference>
<organism evidence="2">
    <name type="scientific">Drosophila sechellia</name>
    <name type="common">Fruit fly</name>
    <dbReference type="NCBI Taxonomy" id="7238"/>
    <lineage>
        <taxon>Eukaryota</taxon>
        <taxon>Metazoa</taxon>
        <taxon>Ecdysozoa</taxon>
        <taxon>Arthropoda</taxon>
        <taxon>Hexapoda</taxon>
        <taxon>Insecta</taxon>
        <taxon>Pterygota</taxon>
        <taxon>Neoptera</taxon>
        <taxon>Endopterygota</taxon>
        <taxon>Diptera</taxon>
        <taxon>Brachycera</taxon>
        <taxon>Muscomorpha</taxon>
        <taxon>Ephydroidea</taxon>
        <taxon>Drosophilidae</taxon>
        <taxon>Drosophila</taxon>
        <taxon>Sophophora</taxon>
    </lineage>
</organism>
<dbReference type="EMBL" id="CH480815">
    <property type="protein sequence ID" value="EDW40775.1"/>
    <property type="molecule type" value="Genomic_DNA"/>
</dbReference>
<evidence type="ECO:0000313" key="1">
    <source>
        <dbReference type="EMBL" id="EDW40775.1"/>
    </source>
</evidence>
<protein>
    <submittedName>
        <fullName evidence="1">GM24911</fullName>
    </submittedName>
</protein>